<evidence type="ECO:0000313" key="2">
    <source>
        <dbReference type="EMBL" id="MBB4686926.1"/>
    </source>
</evidence>
<sequence length="145" mass="16289">MSTDLERILEVHRGWYEANVGLVADRMLRYFPEGNGYHQFNLNGHTYHGVLDKHRLWVNAAKIGLSITAIKDTVGPDVQVFGDVALLTAEGIADVLAPGQQDAVPTPFRTTEFFRLDDGKGAPDWRIWHMHVSVQDPQMPKHGTE</sequence>
<dbReference type="Pfam" id="PF13474">
    <property type="entry name" value="SnoaL_3"/>
    <property type="match status" value="1"/>
</dbReference>
<accession>A0A840IWG1</accession>
<dbReference type="AlphaFoldDB" id="A0A840IWG1"/>
<dbReference type="InterPro" id="IPR032710">
    <property type="entry name" value="NTF2-like_dom_sf"/>
</dbReference>
<dbReference type="EMBL" id="JACHMG010000001">
    <property type="protein sequence ID" value="MBB4686926.1"/>
    <property type="molecule type" value="Genomic_DNA"/>
</dbReference>
<dbReference type="RefSeq" id="WP_184781711.1">
    <property type="nucleotide sequence ID" value="NZ_JACHMG010000001.1"/>
</dbReference>
<organism evidence="2 3">
    <name type="scientific">Amycolatopsis jiangsuensis</name>
    <dbReference type="NCBI Taxonomy" id="1181879"/>
    <lineage>
        <taxon>Bacteria</taxon>
        <taxon>Bacillati</taxon>
        <taxon>Actinomycetota</taxon>
        <taxon>Actinomycetes</taxon>
        <taxon>Pseudonocardiales</taxon>
        <taxon>Pseudonocardiaceae</taxon>
        <taxon>Amycolatopsis</taxon>
    </lineage>
</organism>
<comment type="caution">
    <text evidence="2">The sequence shown here is derived from an EMBL/GenBank/DDBJ whole genome shotgun (WGS) entry which is preliminary data.</text>
</comment>
<dbReference type="Gene3D" id="3.10.450.50">
    <property type="match status" value="1"/>
</dbReference>
<evidence type="ECO:0000313" key="3">
    <source>
        <dbReference type="Proteomes" id="UP000581769"/>
    </source>
</evidence>
<dbReference type="SUPFAM" id="SSF54427">
    <property type="entry name" value="NTF2-like"/>
    <property type="match status" value="1"/>
</dbReference>
<name>A0A840IWG1_9PSEU</name>
<keyword evidence="3" id="KW-1185">Reference proteome</keyword>
<dbReference type="Proteomes" id="UP000581769">
    <property type="component" value="Unassembled WGS sequence"/>
</dbReference>
<dbReference type="InterPro" id="IPR037401">
    <property type="entry name" value="SnoaL-like"/>
</dbReference>
<proteinExistence type="predicted"/>
<feature type="domain" description="SnoaL-like" evidence="1">
    <location>
        <begin position="76"/>
        <end position="135"/>
    </location>
</feature>
<reference evidence="2 3" key="1">
    <citation type="submission" date="2020-08" db="EMBL/GenBank/DDBJ databases">
        <title>Sequencing the genomes of 1000 actinobacteria strains.</title>
        <authorList>
            <person name="Klenk H.-P."/>
        </authorList>
    </citation>
    <scope>NUCLEOTIDE SEQUENCE [LARGE SCALE GENOMIC DNA]</scope>
    <source>
        <strain evidence="2 3">DSM 45859</strain>
    </source>
</reference>
<evidence type="ECO:0000259" key="1">
    <source>
        <dbReference type="Pfam" id="PF13474"/>
    </source>
</evidence>
<gene>
    <name evidence="2" type="ORF">BJY18_004411</name>
</gene>
<protein>
    <recommendedName>
        <fullName evidence="1">SnoaL-like domain-containing protein</fullName>
    </recommendedName>
</protein>